<evidence type="ECO:0000259" key="6">
    <source>
        <dbReference type="Pfam" id="PF04932"/>
    </source>
</evidence>
<feature type="transmembrane region" description="Helical" evidence="5">
    <location>
        <begin position="100"/>
        <end position="118"/>
    </location>
</feature>
<evidence type="ECO:0000256" key="5">
    <source>
        <dbReference type="SAM" id="Phobius"/>
    </source>
</evidence>
<dbReference type="Proteomes" id="UP000217265">
    <property type="component" value="Chromosome"/>
</dbReference>
<evidence type="ECO:0000256" key="2">
    <source>
        <dbReference type="ARBA" id="ARBA00022692"/>
    </source>
</evidence>
<gene>
    <name evidence="7" type="ORF">CMV30_00600</name>
</gene>
<feature type="transmembrane region" description="Helical" evidence="5">
    <location>
        <begin position="41"/>
        <end position="60"/>
    </location>
</feature>
<feature type="transmembrane region" description="Helical" evidence="5">
    <location>
        <begin position="348"/>
        <end position="364"/>
    </location>
</feature>
<feature type="transmembrane region" description="Helical" evidence="5">
    <location>
        <begin position="72"/>
        <end position="88"/>
    </location>
</feature>
<comment type="subcellular location">
    <subcellularLocation>
        <location evidence="1">Membrane</location>
        <topology evidence="1">Multi-pass membrane protein</topology>
    </subcellularLocation>
</comment>
<keyword evidence="3 5" id="KW-1133">Transmembrane helix</keyword>
<dbReference type="Pfam" id="PF04932">
    <property type="entry name" value="Wzy_C"/>
    <property type="match status" value="1"/>
</dbReference>
<reference evidence="7 8" key="1">
    <citation type="submission" date="2017-09" db="EMBL/GenBank/DDBJ databases">
        <title>Complete genome sequence of Verrucomicrobial strain HZ-65, isolated from freshwater.</title>
        <authorList>
            <person name="Choi A."/>
        </authorList>
    </citation>
    <scope>NUCLEOTIDE SEQUENCE [LARGE SCALE GENOMIC DNA]</scope>
    <source>
        <strain evidence="7 8">HZ-65</strain>
    </source>
</reference>
<evidence type="ECO:0000256" key="4">
    <source>
        <dbReference type="ARBA" id="ARBA00023136"/>
    </source>
</evidence>
<feature type="domain" description="O-antigen ligase-related" evidence="6">
    <location>
        <begin position="190"/>
        <end position="322"/>
    </location>
</feature>
<dbReference type="EMBL" id="CP023344">
    <property type="protein sequence ID" value="ATC62592.1"/>
    <property type="molecule type" value="Genomic_DNA"/>
</dbReference>
<sequence>MRSLPVTSDSGMVRAAKTLVYAVFIVLCLCGGFSVQVVGRLFFADLMMPVAFVGACLWPTTRRYIIAHWREALLLLAFPVIGLVWDLLSHTPPGLYLRGLSRNLVFGVCAVVMMAMASRLSRAKMLVVFLALAAAVPIAAIIQTPFEVTSVMIFVKYFGGWSMTFWLMLVIARLVSPMTAGIIMMPLGLTIALALSYRSLGGVLVLAGLFAVSAHLWKRMPRGGVIACVMVLPVVIAAIAISIFQGDYVPEQLRSDWDYSNFQRLDMAVDAWRGFCDSPLWGSGSWAHAVRYTDVSQPGILVGVHSFILQFAFEYGVFGLLFGCWLLWLAVGGTVDFLQSNHPEDIRWMPMLLLVMLNLVYAILMSPMGGYERILAGTALGISLAQIHRRRAFVVQ</sequence>
<evidence type="ECO:0000256" key="1">
    <source>
        <dbReference type="ARBA" id="ARBA00004141"/>
    </source>
</evidence>
<evidence type="ECO:0000313" key="7">
    <source>
        <dbReference type="EMBL" id="ATC62592.1"/>
    </source>
</evidence>
<keyword evidence="4 5" id="KW-0472">Membrane</keyword>
<dbReference type="GO" id="GO:0016020">
    <property type="term" value="C:membrane"/>
    <property type="evidence" value="ECO:0007669"/>
    <property type="project" value="UniProtKB-SubCell"/>
</dbReference>
<proteinExistence type="predicted"/>
<feature type="transmembrane region" description="Helical" evidence="5">
    <location>
        <begin position="187"/>
        <end position="212"/>
    </location>
</feature>
<feature type="transmembrane region" description="Helical" evidence="5">
    <location>
        <begin position="224"/>
        <end position="244"/>
    </location>
</feature>
<name>A0A290QFE8_9BACT</name>
<dbReference type="AlphaFoldDB" id="A0A290QFE8"/>
<keyword evidence="2 5" id="KW-0812">Transmembrane</keyword>
<feature type="transmembrane region" description="Helical" evidence="5">
    <location>
        <begin position="307"/>
        <end position="328"/>
    </location>
</feature>
<keyword evidence="8" id="KW-1185">Reference proteome</keyword>
<feature type="transmembrane region" description="Helical" evidence="5">
    <location>
        <begin position="158"/>
        <end position="175"/>
    </location>
</feature>
<dbReference type="InterPro" id="IPR007016">
    <property type="entry name" value="O-antigen_ligase-rel_domated"/>
</dbReference>
<accession>A0A290QFE8</accession>
<protein>
    <recommendedName>
        <fullName evidence="6">O-antigen ligase-related domain-containing protein</fullName>
    </recommendedName>
</protein>
<feature type="transmembrane region" description="Helical" evidence="5">
    <location>
        <begin position="12"/>
        <end position="35"/>
    </location>
</feature>
<evidence type="ECO:0000313" key="8">
    <source>
        <dbReference type="Proteomes" id="UP000217265"/>
    </source>
</evidence>
<dbReference type="KEGG" id="vbh:CMV30_00600"/>
<organism evidence="7 8">
    <name type="scientific">Nibricoccus aquaticus</name>
    <dbReference type="NCBI Taxonomy" id="2576891"/>
    <lineage>
        <taxon>Bacteria</taxon>
        <taxon>Pseudomonadati</taxon>
        <taxon>Verrucomicrobiota</taxon>
        <taxon>Opitutia</taxon>
        <taxon>Opitutales</taxon>
        <taxon>Opitutaceae</taxon>
        <taxon>Nibricoccus</taxon>
    </lineage>
</organism>
<evidence type="ECO:0000256" key="3">
    <source>
        <dbReference type="ARBA" id="ARBA00022989"/>
    </source>
</evidence>
<feature type="transmembrane region" description="Helical" evidence="5">
    <location>
        <begin position="125"/>
        <end position="146"/>
    </location>
</feature>